<keyword evidence="2" id="KW-0732">Signal</keyword>
<accession>A0A2I0QTL4</accession>
<keyword evidence="5" id="KW-1185">Reference proteome</keyword>
<dbReference type="RefSeq" id="WP_101331252.1">
    <property type="nucleotide sequence ID" value="NZ_PJNH01000002.1"/>
</dbReference>
<evidence type="ECO:0000256" key="1">
    <source>
        <dbReference type="SAM" id="MobiDB-lite"/>
    </source>
</evidence>
<dbReference type="InterPro" id="IPR032693">
    <property type="entry name" value="YtkA-like_dom"/>
</dbReference>
<proteinExistence type="predicted"/>
<dbReference type="Proteomes" id="UP000243524">
    <property type="component" value="Unassembled WGS sequence"/>
</dbReference>
<dbReference type="PROSITE" id="PS51257">
    <property type="entry name" value="PROKAR_LIPOPROTEIN"/>
    <property type="match status" value="1"/>
</dbReference>
<feature type="domain" description="YtkA-like" evidence="3">
    <location>
        <begin position="38"/>
        <end position="116"/>
    </location>
</feature>
<organism evidence="4 5">
    <name type="scientific">Halalkalibacillus sediminis</name>
    <dbReference type="NCBI Taxonomy" id="2018042"/>
    <lineage>
        <taxon>Bacteria</taxon>
        <taxon>Bacillati</taxon>
        <taxon>Bacillota</taxon>
        <taxon>Bacilli</taxon>
        <taxon>Bacillales</taxon>
        <taxon>Bacillaceae</taxon>
        <taxon>Halalkalibacillus</taxon>
    </lineage>
</organism>
<dbReference type="AlphaFoldDB" id="A0A2I0QTL4"/>
<protein>
    <recommendedName>
        <fullName evidence="3">YtkA-like domain-containing protein</fullName>
    </recommendedName>
</protein>
<dbReference type="Pfam" id="PF13115">
    <property type="entry name" value="YtkA"/>
    <property type="match status" value="1"/>
</dbReference>
<comment type="caution">
    <text evidence="4">The sequence shown here is derived from an EMBL/GenBank/DDBJ whole genome shotgun (WGS) entry which is preliminary data.</text>
</comment>
<evidence type="ECO:0000256" key="2">
    <source>
        <dbReference type="SAM" id="SignalP"/>
    </source>
</evidence>
<gene>
    <name evidence="4" type="ORF">CEY16_06830</name>
</gene>
<dbReference type="EMBL" id="PJNH01000002">
    <property type="protein sequence ID" value="PKR77644.1"/>
    <property type="molecule type" value="Genomic_DNA"/>
</dbReference>
<name>A0A2I0QTL4_9BACI</name>
<reference evidence="4 5" key="1">
    <citation type="submission" date="2017-06" db="EMBL/GenBank/DDBJ databases">
        <title>the draft geome sequence of Illustriluteabacillus marina B3227.</title>
        <authorList>
            <person name="He R.-H."/>
            <person name="Du Z.-J."/>
        </authorList>
    </citation>
    <scope>NUCLEOTIDE SEQUENCE [LARGE SCALE GENOMIC DNA]</scope>
    <source>
        <strain evidence="4 5">B3227</strain>
    </source>
</reference>
<feature type="region of interest" description="Disordered" evidence="1">
    <location>
        <begin position="133"/>
        <end position="152"/>
    </location>
</feature>
<evidence type="ECO:0000313" key="4">
    <source>
        <dbReference type="EMBL" id="PKR77644.1"/>
    </source>
</evidence>
<evidence type="ECO:0000313" key="5">
    <source>
        <dbReference type="Proteomes" id="UP000243524"/>
    </source>
</evidence>
<sequence>MKKIIFIVLSTLMLLAACGQSDEAEETSGDSKDLSLVPVEVEILTEDELDLGTQTLSASVSHNDELVNDAEEVEFEVWEQGSKEESQMLAAENSGEGEYTVDYEFEEDGVYHIQYHVTARDQHVMPKHEVKVGDAETSHHEEEDEHANHHSSTVQVELNSHWVEDELILTSKITNEDKTLEAAEVTYEITSQDDENLHEWIAAEENDAGNYEASFEHEGLQKLTINVHIKTENLHEHIEKSISKY</sequence>
<feature type="signal peptide" evidence="2">
    <location>
        <begin position="1"/>
        <end position="24"/>
    </location>
</feature>
<evidence type="ECO:0000259" key="3">
    <source>
        <dbReference type="Pfam" id="PF13115"/>
    </source>
</evidence>
<feature type="chain" id="PRO_5014162579" description="YtkA-like domain-containing protein" evidence="2">
    <location>
        <begin position="25"/>
        <end position="245"/>
    </location>
</feature>
<dbReference type="OrthoDB" id="2679563at2"/>